<proteinExistence type="predicted"/>
<comment type="caution">
    <text evidence="1">The sequence shown here is derived from an EMBL/GenBank/DDBJ whole genome shotgun (WGS) entry which is preliminary data.</text>
</comment>
<dbReference type="EMBL" id="JABSTQ010007053">
    <property type="protein sequence ID" value="KAG0436301.1"/>
    <property type="molecule type" value="Genomic_DNA"/>
</dbReference>
<evidence type="ECO:0000313" key="2">
    <source>
        <dbReference type="Proteomes" id="UP000805193"/>
    </source>
</evidence>
<dbReference type="Proteomes" id="UP000805193">
    <property type="component" value="Unassembled WGS sequence"/>
</dbReference>
<gene>
    <name evidence="1" type="ORF">HPB47_018031</name>
</gene>
<accession>A0AC60QQF9</accession>
<keyword evidence="2" id="KW-1185">Reference proteome</keyword>
<reference evidence="1 2" key="1">
    <citation type="journal article" date="2020" name="Cell">
        <title>Large-Scale Comparative Analyses of Tick Genomes Elucidate Their Genetic Diversity and Vector Capacities.</title>
        <authorList>
            <consortium name="Tick Genome and Microbiome Consortium (TIGMIC)"/>
            <person name="Jia N."/>
            <person name="Wang J."/>
            <person name="Shi W."/>
            <person name="Du L."/>
            <person name="Sun Y."/>
            <person name="Zhan W."/>
            <person name="Jiang J.F."/>
            <person name="Wang Q."/>
            <person name="Zhang B."/>
            <person name="Ji P."/>
            <person name="Bell-Sakyi L."/>
            <person name="Cui X.M."/>
            <person name="Yuan T.T."/>
            <person name="Jiang B.G."/>
            <person name="Yang W.F."/>
            <person name="Lam T.T."/>
            <person name="Chang Q.C."/>
            <person name="Ding S.J."/>
            <person name="Wang X.J."/>
            <person name="Zhu J.G."/>
            <person name="Ruan X.D."/>
            <person name="Zhao L."/>
            <person name="Wei J.T."/>
            <person name="Ye R.Z."/>
            <person name="Que T.C."/>
            <person name="Du C.H."/>
            <person name="Zhou Y.H."/>
            <person name="Cheng J.X."/>
            <person name="Dai P.F."/>
            <person name="Guo W.B."/>
            <person name="Han X.H."/>
            <person name="Huang E.J."/>
            <person name="Li L.F."/>
            <person name="Wei W."/>
            <person name="Gao Y.C."/>
            <person name="Liu J.Z."/>
            <person name="Shao H.Z."/>
            <person name="Wang X."/>
            <person name="Wang C.C."/>
            <person name="Yang T.C."/>
            <person name="Huo Q.B."/>
            <person name="Li W."/>
            <person name="Chen H.Y."/>
            <person name="Chen S.E."/>
            <person name="Zhou L.G."/>
            <person name="Ni X.B."/>
            <person name="Tian J.H."/>
            <person name="Sheng Y."/>
            <person name="Liu T."/>
            <person name="Pan Y.S."/>
            <person name="Xia L.Y."/>
            <person name="Li J."/>
            <person name="Zhao F."/>
            <person name="Cao W.C."/>
        </authorList>
    </citation>
    <scope>NUCLEOTIDE SEQUENCE [LARGE SCALE GENOMIC DNA]</scope>
    <source>
        <strain evidence="1">Iper-2018</strain>
    </source>
</reference>
<evidence type="ECO:0000313" key="1">
    <source>
        <dbReference type="EMBL" id="KAG0436301.1"/>
    </source>
</evidence>
<sequence length="288" mass="31918">MQSRLGGLRTLPARVRTLALQQGNSLYLLRLFPKPSMGRWLPLPEKGRHSRPHSLERASSKERHGPRAAPAAPKGQERVNSGDTPPSTSSAPLAGSGRGRGMAPHSLSLPKPGAKASLQEAEAMDEVTEVSTHASEQDDMESLQNWLQEIVLERGIMITVLKTLKKKMKNWSSKDRTCTLLFDEISLKSNLYYDPKKDRVHGFSDTASENPLRAQKCREQVDFLKFMLSVISEWRFDARRQPHSADRAAILTELRQLPVTSVASSPGPRQDVEDLEKGGSSGDCLTDD</sequence>
<organism evidence="1 2">
    <name type="scientific">Ixodes persulcatus</name>
    <name type="common">Taiga tick</name>
    <dbReference type="NCBI Taxonomy" id="34615"/>
    <lineage>
        <taxon>Eukaryota</taxon>
        <taxon>Metazoa</taxon>
        <taxon>Ecdysozoa</taxon>
        <taxon>Arthropoda</taxon>
        <taxon>Chelicerata</taxon>
        <taxon>Arachnida</taxon>
        <taxon>Acari</taxon>
        <taxon>Parasitiformes</taxon>
        <taxon>Ixodida</taxon>
        <taxon>Ixodoidea</taxon>
        <taxon>Ixodidae</taxon>
        <taxon>Ixodinae</taxon>
        <taxon>Ixodes</taxon>
    </lineage>
</organism>
<name>A0AC60QQF9_IXOPE</name>
<protein>
    <submittedName>
        <fullName evidence="1">Uncharacterized protein</fullName>
    </submittedName>
</protein>